<dbReference type="Pfam" id="PF07110">
    <property type="entry name" value="EthD"/>
    <property type="match status" value="1"/>
</dbReference>
<evidence type="ECO:0000313" key="2">
    <source>
        <dbReference type="EMBL" id="MBD3924252.1"/>
    </source>
</evidence>
<dbReference type="RefSeq" id="WP_191194039.1">
    <property type="nucleotide sequence ID" value="NZ_JACXYZ010000001.1"/>
</dbReference>
<organism evidence="2 3">
    <name type="scientific">Nocardioides cavernae</name>
    <dbReference type="NCBI Taxonomy" id="1921566"/>
    <lineage>
        <taxon>Bacteria</taxon>
        <taxon>Bacillati</taxon>
        <taxon>Actinomycetota</taxon>
        <taxon>Actinomycetes</taxon>
        <taxon>Propionibacteriales</taxon>
        <taxon>Nocardioidaceae</taxon>
        <taxon>Nocardioides</taxon>
    </lineage>
</organism>
<dbReference type="InterPro" id="IPR011008">
    <property type="entry name" value="Dimeric_a/b-barrel"/>
</dbReference>
<evidence type="ECO:0000313" key="3">
    <source>
        <dbReference type="Proteomes" id="UP000618818"/>
    </source>
</evidence>
<comment type="caution">
    <text evidence="2">The sequence shown here is derived from an EMBL/GenBank/DDBJ whole genome shotgun (WGS) entry which is preliminary data.</text>
</comment>
<gene>
    <name evidence="2" type="ORF">IEZ26_06435</name>
</gene>
<keyword evidence="3" id="KW-1185">Reference proteome</keyword>
<dbReference type="Proteomes" id="UP000618818">
    <property type="component" value="Unassembled WGS sequence"/>
</dbReference>
<feature type="domain" description="EthD" evidence="1">
    <location>
        <begin position="12"/>
        <end position="91"/>
    </location>
</feature>
<protein>
    <submittedName>
        <fullName evidence="2">EthD family reductase</fullName>
    </submittedName>
</protein>
<dbReference type="EMBL" id="JACXYZ010000001">
    <property type="protein sequence ID" value="MBD3924252.1"/>
    <property type="molecule type" value="Genomic_DNA"/>
</dbReference>
<evidence type="ECO:0000259" key="1">
    <source>
        <dbReference type="Pfam" id="PF07110"/>
    </source>
</evidence>
<dbReference type="SUPFAM" id="SSF54909">
    <property type="entry name" value="Dimeric alpha+beta barrel"/>
    <property type="match status" value="1"/>
</dbReference>
<dbReference type="NCBIfam" id="TIGR02118">
    <property type="entry name" value="EthD family reductase"/>
    <property type="match status" value="1"/>
</dbReference>
<dbReference type="Gene3D" id="3.30.70.100">
    <property type="match status" value="1"/>
</dbReference>
<accession>A0ABR8N7Z1</accession>
<sequence>MIKTVTVLHRRTDLTSEQFHDHWRDQHAPLVLAIPGVRRYVQGRPTALDQVPSTCDGIAEVWYDDEESMREAFATPEYAALIDDEKNFMASSTFEMEFVCVREDELSDRR</sequence>
<proteinExistence type="predicted"/>
<dbReference type="InterPro" id="IPR009799">
    <property type="entry name" value="EthD_dom"/>
</dbReference>
<reference evidence="2 3" key="1">
    <citation type="submission" date="2020-09" db="EMBL/GenBank/DDBJ databases">
        <title>novel species in genus Nocardioides.</title>
        <authorList>
            <person name="Zhang G."/>
        </authorList>
    </citation>
    <scope>NUCLEOTIDE SEQUENCE [LARGE SCALE GENOMIC DNA]</scope>
    <source>
        <strain evidence="2 3">KCTC 39551</strain>
    </source>
</reference>
<name>A0ABR8N7Z1_9ACTN</name>